<evidence type="ECO:0000313" key="2">
    <source>
        <dbReference type="EMBL" id="EDX15671.1"/>
    </source>
</evidence>
<dbReference type="Proteomes" id="UP000000304">
    <property type="component" value="Unassembled WGS sequence"/>
</dbReference>
<dbReference type="AlphaFoldDB" id="B4NTL3"/>
<evidence type="ECO:0000259" key="1">
    <source>
        <dbReference type="Pfam" id="PF00206"/>
    </source>
</evidence>
<dbReference type="PANTHER" id="PTHR43814">
    <property type="entry name" value="ARGININOSUCCINATE LYASE"/>
    <property type="match status" value="1"/>
</dbReference>
<accession>B4NTL3</accession>
<dbReference type="Gene3D" id="1.20.200.10">
    <property type="entry name" value="Fumarase/aspartase (Central domain)"/>
    <property type="match status" value="1"/>
</dbReference>
<organism evidence="2 3">
    <name type="scientific">Drosophila simulans</name>
    <name type="common">Fruit fly</name>
    <dbReference type="NCBI Taxonomy" id="7240"/>
    <lineage>
        <taxon>Eukaryota</taxon>
        <taxon>Metazoa</taxon>
        <taxon>Ecdysozoa</taxon>
        <taxon>Arthropoda</taxon>
        <taxon>Hexapoda</taxon>
        <taxon>Insecta</taxon>
        <taxon>Pterygota</taxon>
        <taxon>Neoptera</taxon>
        <taxon>Endopterygota</taxon>
        <taxon>Diptera</taxon>
        <taxon>Brachycera</taxon>
        <taxon>Muscomorpha</taxon>
        <taxon>Ephydroidea</taxon>
        <taxon>Drosophilidae</taxon>
        <taxon>Drosophila</taxon>
        <taxon>Sophophora</taxon>
    </lineage>
</organism>
<evidence type="ECO:0000313" key="3">
    <source>
        <dbReference type="Proteomes" id="UP000000304"/>
    </source>
</evidence>
<dbReference type="GO" id="GO:0042450">
    <property type="term" value="P:L-arginine biosynthetic process via ornithine"/>
    <property type="evidence" value="ECO:0007669"/>
    <property type="project" value="InterPro"/>
</dbReference>
<protein>
    <submittedName>
        <fullName evidence="2">GD11959</fullName>
    </submittedName>
</protein>
<reference evidence="2 3" key="1">
    <citation type="journal article" date="2007" name="Nature">
        <title>Evolution of genes and genomes on the Drosophila phylogeny.</title>
        <authorList>
            <consortium name="Drosophila 12 Genomes Consortium"/>
            <person name="Clark A.G."/>
            <person name="Eisen M.B."/>
            <person name="Smith D.R."/>
            <person name="Bergman C.M."/>
            <person name="Oliver B."/>
            <person name="Markow T.A."/>
            <person name="Kaufman T.C."/>
            <person name="Kellis M."/>
            <person name="Gelbart W."/>
            <person name="Iyer V.N."/>
            <person name="Pollard D.A."/>
            <person name="Sackton T.B."/>
            <person name="Larracuente A.M."/>
            <person name="Singh N.D."/>
            <person name="Abad J.P."/>
            <person name="Abt D.N."/>
            <person name="Adryan B."/>
            <person name="Aguade M."/>
            <person name="Akashi H."/>
            <person name="Anderson W.W."/>
            <person name="Aquadro C.F."/>
            <person name="Ardell D.H."/>
            <person name="Arguello R."/>
            <person name="Artieri C.G."/>
            <person name="Barbash D.A."/>
            <person name="Barker D."/>
            <person name="Barsanti P."/>
            <person name="Batterham P."/>
            <person name="Batzoglou S."/>
            <person name="Begun D."/>
            <person name="Bhutkar A."/>
            <person name="Blanco E."/>
            <person name="Bosak S.A."/>
            <person name="Bradley R.K."/>
            <person name="Brand A.D."/>
            <person name="Brent M.R."/>
            <person name="Brooks A.N."/>
            <person name="Brown R.H."/>
            <person name="Butlin R.K."/>
            <person name="Caggese C."/>
            <person name="Calvi B.R."/>
            <person name="Bernardo de Carvalho A."/>
            <person name="Caspi A."/>
            <person name="Castrezana S."/>
            <person name="Celniker S.E."/>
            <person name="Chang J.L."/>
            <person name="Chapple C."/>
            <person name="Chatterji S."/>
            <person name="Chinwalla A."/>
            <person name="Civetta A."/>
            <person name="Clifton S.W."/>
            <person name="Comeron J.M."/>
            <person name="Costello J.C."/>
            <person name="Coyne J.A."/>
            <person name="Daub J."/>
            <person name="David R.G."/>
            <person name="Delcher A.L."/>
            <person name="Delehaunty K."/>
            <person name="Do C.B."/>
            <person name="Ebling H."/>
            <person name="Edwards K."/>
            <person name="Eickbush T."/>
            <person name="Evans J.D."/>
            <person name="Filipski A."/>
            <person name="Findeiss S."/>
            <person name="Freyhult E."/>
            <person name="Fulton L."/>
            <person name="Fulton R."/>
            <person name="Garcia A.C."/>
            <person name="Gardiner A."/>
            <person name="Garfield D.A."/>
            <person name="Garvin B.E."/>
            <person name="Gibson G."/>
            <person name="Gilbert D."/>
            <person name="Gnerre S."/>
            <person name="Godfrey J."/>
            <person name="Good R."/>
            <person name="Gotea V."/>
            <person name="Gravely B."/>
            <person name="Greenberg A.J."/>
            <person name="Griffiths-Jones S."/>
            <person name="Gross S."/>
            <person name="Guigo R."/>
            <person name="Gustafson E.A."/>
            <person name="Haerty W."/>
            <person name="Hahn M.W."/>
            <person name="Halligan D.L."/>
            <person name="Halpern A.L."/>
            <person name="Halter G.M."/>
            <person name="Han M.V."/>
            <person name="Heger A."/>
            <person name="Hillier L."/>
            <person name="Hinrichs A.S."/>
            <person name="Holmes I."/>
            <person name="Hoskins R.A."/>
            <person name="Hubisz M.J."/>
            <person name="Hultmark D."/>
            <person name="Huntley M.A."/>
            <person name="Jaffe D.B."/>
            <person name="Jagadeeshan S."/>
            <person name="Jeck W.R."/>
            <person name="Johnson J."/>
            <person name="Jones C.D."/>
            <person name="Jordan W.C."/>
            <person name="Karpen G.H."/>
            <person name="Kataoka E."/>
            <person name="Keightley P.D."/>
            <person name="Kheradpour P."/>
            <person name="Kirkness E.F."/>
            <person name="Koerich L.B."/>
            <person name="Kristiansen K."/>
            <person name="Kudrna D."/>
            <person name="Kulathinal R.J."/>
            <person name="Kumar S."/>
            <person name="Kwok R."/>
            <person name="Lander E."/>
            <person name="Langley C.H."/>
            <person name="Lapoint R."/>
            <person name="Lazzaro B.P."/>
            <person name="Lee S.J."/>
            <person name="Levesque L."/>
            <person name="Li R."/>
            <person name="Lin C.F."/>
            <person name="Lin M.F."/>
            <person name="Lindblad-Toh K."/>
            <person name="Llopart A."/>
            <person name="Long M."/>
            <person name="Low L."/>
            <person name="Lozovsky E."/>
            <person name="Lu J."/>
            <person name="Luo M."/>
            <person name="Machado C.A."/>
            <person name="Makalowski W."/>
            <person name="Marzo M."/>
            <person name="Matsuda M."/>
            <person name="Matzkin L."/>
            <person name="McAllister B."/>
            <person name="McBride C.S."/>
            <person name="McKernan B."/>
            <person name="McKernan K."/>
            <person name="Mendez-Lago M."/>
            <person name="Minx P."/>
            <person name="Mollenhauer M.U."/>
            <person name="Montooth K."/>
            <person name="Mount S.M."/>
            <person name="Mu X."/>
            <person name="Myers E."/>
            <person name="Negre B."/>
            <person name="Newfeld S."/>
            <person name="Nielsen R."/>
            <person name="Noor M.A."/>
            <person name="O'Grady P."/>
            <person name="Pachter L."/>
            <person name="Papaceit M."/>
            <person name="Parisi M.J."/>
            <person name="Parisi M."/>
            <person name="Parts L."/>
            <person name="Pedersen J.S."/>
            <person name="Pesole G."/>
            <person name="Phillippy A.M."/>
            <person name="Ponting C.P."/>
            <person name="Pop M."/>
            <person name="Porcelli D."/>
            <person name="Powell J.R."/>
            <person name="Prohaska S."/>
            <person name="Pruitt K."/>
            <person name="Puig M."/>
            <person name="Quesneville H."/>
            <person name="Ram K.R."/>
            <person name="Rand D."/>
            <person name="Rasmussen M.D."/>
            <person name="Reed L.K."/>
            <person name="Reenan R."/>
            <person name="Reily A."/>
            <person name="Remington K.A."/>
            <person name="Rieger T.T."/>
            <person name="Ritchie M.G."/>
            <person name="Robin C."/>
            <person name="Rogers Y.H."/>
            <person name="Rohde C."/>
            <person name="Rozas J."/>
            <person name="Rubenfield M.J."/>
            <person name="Ruiz A."/>
            <person name="Russo S."/>
            <person name="Salzberg S.L."/>
            <person name="Sanchez-Gracia A."/>
            <person name="Saranga D.J."/>
            <person name="Sato H."/>
            <person name="Schaeffer S.W."/>
            <person name="Schatz M.C."/>
            <person name="Schlenke T."/>
            <person name="Schwartz R."/>
            <person name="Segarra C."/>
            <person name="Singh R.S."/>
            <person name="Sirot L."/>
            <person name="Sirota M."/>
            <person name="Sisneros N.B."/>
            <person name="Smith C.D."/>
            <person name="Smith T.F."/>
            <person name="Spieth J."/>
            <person name="Stage D.E."/>
            <person name="Stark A."/>
            <person name="Stephan W."/>
            <person name="Strausberg R.L."/>
            <person name="Strempel S."/>
            <person name="Sturgill D."/>
            <person name="Sutton G."/>
            <person name="Sutton G.G."/>
            <person name="Tao W."/>
            <person name="Teichmann S."/>
            <person name="Tobari Y.N."/>
            <person name="Tomimura Y."/>
            <person name="Tsolas J.M."/>
            <person name="Valente V.L."/>
            <person name="Venter E."/>
            <person name="Venter J.C."/>
            <person name="Vicario S."/>
            <person name="Vieira F.G."/>
            <person name="Vilella A.J."/>
            <person name="Villasante A."/>
            <person name="Walenz B."/>
            <person name="Wang J."/>
            <person name="Wasserman M."/>
            <person name="Watts T."/>
            <person name="Wilson D."/>
            <person name="Wilson R.K."/>
            <person name="Wing R.A."/>
            <person name="Wolfner M.F."/>
            <person name="Wong A."/>
            <person name="Wong G.K."/>
            <person name="Wu C.I."/>
            <person name="Wu G."/>
            <person name="Yamamoto D."/>
            <person name="Yang H.P."/>
            <person name="Yang S.P."/>
            <person name="Yorke J.A."/>
            <person name="Yoshida K."/>
            <person name="Zdobnov E."/>
            <person name="Zhang P."/>
            <person name="Zhang Y."/>
            <person name="Zimin A.V."/>
            <person name="Baldwin J."/>
            <person name="Abdouelleil A."/>
            <person name="Abdulkadir J."/>
            <person name="Abebe A."/>
            <person name="Abera B."/>
            <person name="Abreu J."/>
            <person name="Acer S.C."/>
            <person name="Aftuck L."/>
            <person name="Alexander A."/>
            <person name="An P."/>
            <person name="Anderson E."/>
            <person name="Anderson S."/>
            <person name="Arachi H."/>
            <person name="Azer M."/>
            <person name="Bachantsang P."/>
            <person name="Barry A."/>
            <person name="Bayul T."/>
            <person name="Berlin A."/>
            <person name="Bessette D."/>
            <person name="Bloom T."/>
            <person name="Blye J."/>
            <person name="Boguslavskiy L."/>
            <person name="Bonnet C."/>
            <person name="Boukhgalter B."/>
            <person name="Bourzgui I."/>
            <person name="Brown A."/>
            <person name="Cahill P."/>
            <person name="Channer S."/>
            <person name="Cheshatsang Y."/>
            <person name="Chuda L."/>
            <person name="Citroen M."/>
            <person name="Collymore A."/>
            <person name="Cooke P."/>
            <person name="Costello M."/>
            <person name="D'Aco K."/>
            <person name="Daza R."/>
            <person name="De Haan G."/>
            <person name="DeGray S."/>
            <person name="DeMaso C."/>
            <person name="Dhargay N."/>
            <person name="Dooley K."/>
            <person name="Dooley E."/>
            <person name="Doricent M."/>
            <person name="Dorje P."/>
            <person name="Dorjee K."/>
            <person name="Dupes A."/>
            <person name="Elong R."/>
            <person name="Falk J."/>
            <person name="Farina A."/>
            <person name="Faro S."/>
            <person name="Ferguson D."/>
            <person name="Fisher S."/>
            <person name="Foley C.D."/>
            <person name="Franke A."/>
            <person name="Friedrich D."/>
            <person name="Gadbois L."/>
            <person name="Gearin G."/>
            <person name="Gearin C.R."/>
            <person name="Giannoukos G."/>
            <person name="Goode T."/>
            <person name="Graham J."/>
            <person name="Grandbois E."/>
            <person name="Grewal S."/>
            <person name="Gyaltsen K."/>
            <person name="Hafez N."/>
            <person name="Hagos B."/>
            <person name="Hall J."/>
            <person name="Henson C."/>
            <person name="Hollinger A."/>
            <person name="Honan T."/>
            <person name="Huard M.D."/>
            <person name="Hughes L."/>
            <person name="Hurhula B."/>
            <person name="Husby M.E."/>
            <person name="Kamat A."/>
            <person name="Kanga B."/>
            <person name="Kashin S."/>
            <person name="Khazanovich D."/>
            <person name="Kisner P."/>
            <person name="Lance K."/>
            <person name="Lara M."/>
            <person name="Lee W."/>
            <person name="Lennon N."/>
            <person name="Letendre F."/>
            <person name="LeVine R."/>
            <person name="Lipovsky A."/>
            <person name="Liu X."/>
            <person name="Liu J."/>
            <person name="Liu S."/>
            <person name="Lokyitsang T."/>
            <person name="Lokyitsang Y."/>
            <person name="Lubonja R."/>
            <person name="Lui A."/>
            <person name="MacDonald P."/>
            <person name="Magnisalis V."/>
            <person name="Maru K."/>
            <person name="Matthews C."/>
            <person name="McCusker W."/>
            <person name="McDonough S."/>
            <person name="Mehta T."/>
            <person name="Meldrim J."/>
            <person name="Meneus L."/>
            <person name="Mihai O."/>
            <person name="Mihalev A."/>
            <person name="Mihova T."/>
            <person name="Mittelman R."/>
            <person name="Mlenga V."/>
            <person name="Montmayeur A."/>
            <person name="Mulrain L."/>
            <person name="Navidi A."/>
            <person name="Naylor J."/>
            <person name="Negash T."/>
            <person name="Nguyen T."/>
            <person name="Nguyen N."/>
            <person name="Nicol R."/>
            <person name="Norbu C."/>
            <person name="Norbu N."/>
            <person name="Novod N."/>
            <person name="O'Neill B."/>
            <person name="Osman S."/>
            <person name="Markiewicz E."/>
            <person name="Oyono O.L."/>
            <person name="Patti C."/>
            <person name="Phunkhang P."/>
            <person name="Pierre F."/>
            <person name="Priest M."/>
            <person name="Raghuraman S."/>
            <person name="Rege F."/>
            <person name="Reyes R."/>
            <person name="Rise C."/>
            <person name="Rogov P."/>
            <person name="Ross K."/>
            <person name="Ryan E."/>
            <person name="Settipalli S."/>
            <person name="Shea T."/>
            <person name="Sherpa N."/>
            <person name="Shi L."/>
            <person name="Shih D."/>
            <person name="Sparrow T."/>
            <person name="Spaulding J."/>
            <person name="Stalker J."/>
            <person name="Stange-Thomann N."/>
            <person name="Stavropoulos S."/>
            <person name="Stone C."/>
            <person name="Strader C."/>
            <person name="Tesfaye S."/>
            <person name="Thomson T."/>
            <person name="Thoulutsang Y."/>
            <person name="Thoulutsang D."/>
            <person name="Topham K."/>
            <person name="Topping I."/>
            <person name="Tsamla T."/>
            <person name="Vassiliev H."/>
            <person name="Vo A."/>
            <person name="Wangchuk T."/>
            <person name="Wangdi T."/>
            <person name="Weiand M."/>
            <person name="Wilkinson J."/>
            <person name="Wilson A."/>
            <person name="Yadav S."/>
            <person name="Young G."/>
            <person name="Yu Q."/>
            <person name="Zembek L."/>
            <person name="Zhong D."/>
            <person name="Zimmer A."/>
            <person name="Zwirko Z."/>
            <person name="Jaffe D.B."/>
            <person name="Alvarez P."/>
            <person name="Brockman W."/>
            <person name="Butler J."/>
            <person name="Chin C."/>
            <person name="Gnerre S."/>
            <person name="Grabherr M."/>
            <person name="Kleber M."/>
            <person name="Mauceli E."/>
            <person name="MacCallum I."/>
        </authorList>
    </citation>
    <scope>NUCLEOTIDE SEQUENCE [LARGE SCALE GENOMIC DNA]</scope>
    <source>
        <strain evidence="3">white501</strain>
    </source>
</reference>
<dbReference type="EMBL" id="CH983200">
    <property type="protein sequence ID" value="EDX15671.1"/>
    <property type="molecule type" value="Genomic_DNA"/>
</dbReference>
<keyword evidence="3" id="KW-1185">Reference proteome</keyword>
<dbReference type="InterPro" id="IPR008948">
    <property type="entry name" value="L-Aspartase-like"/>
</dbReference>
<dbReference type="PANTHER" id="PTHR43814:SF1">
    <property type="entry name" value="ARGININOSUCCINATE LYASE"/>
    <property type="match status" value="1"/>
</dbReference>
<sequence length="137" mass="15251">MPGYTHLQRAQTVQFSHWLLSHAFALREDGQRLVELRDRANVLPLGIGALAGNSLGIYRLWLAERLGFSGVTANSMHAVGDRDFVITYSTKPASQFSVRAMHLVDDLISGANSVKDDINIMQQTTKILARGLFKLRK</sequence>
<dbReference type="HOGENOM" id="CLU_1867257_0_0_1"/>
<feature type="domain" description="Fumarate lyase N-terminal" evidence="1">
    <location>
        <begin position="1"/>
        <end position="90"/>
    </location>
</feature>
<gene>
    <name evidence="2" type="primary">Dsim\GD11959</name>
    <name evidence="2" type="ORF">Dsim_GD11959</name>
</gene>
<dbReference type="GO" id="GO:0005829">
    <property type="term" value="C:cytosol"/>
    <property type="evidence" value="ECO:0007669"/>
    <property type="project" value="TreeGrafter"/>
</dbReference>
<dbReference type="OrthoDB" id="2561043at2759"/>
<dbReference type="InterPro" id="IPR009049">
    <property type="entry name" value="Argininosuccinate_lyase"/>
</dbReference>
<dbReference type="GO" id="GO:0004056">
    <property type="term" value="F:argininosuccinate lyase activity"/>
    <property type="evidence" value="ECO:0007669"/>
    <property type="project" value="InterPro"/>
</dbReference>
<proteinExistence type="predicted"/>
<dbReference type="InterPro" id="IPR022761">
    <property type="entry name" value="Fumarate_lyase_N"/>
</dbReference>
<dbReference type="SUPFAM" id="SSF48557">
    <property type="entry name" value="L-aspartase-like"/>
    <property type="match status" value="1"/>
</dbReference>
<name>B4NTL3_DROSI</name>
<dbReference type="Pfam" id="PF00206">
    <property type="entry name" value="Lyase_1"/>
    <property type="match status" value="1"/>
</dbReference>
<dbReference type="STRING" id="7240.B4NTL3"/>